<comment type="function">
    <text evidence="1">Metallothioneins have a high content of cysteine residues that bind various heavy metals; these proteins are transcriptionally regulated by both heavy metals and glucocorticoids.</text>
</comment>
<name>A0A091DFU5_FUKDA</name>
<reference evidence="6 7" key="1">
    <citation type="submission" date="2013-11" db="EMBL/GenBank/DDBJ databases">
        <title>The Damaraland mole rat (Fukomys damarensis) genome and evolution of African mole rats.</title>
        <authorList>
            <person name="Gladyshev V.N."/>
            <person name="Fang X."/>
        </authorList>
    </citation>
    <scope>NUCLEOTIDE SEQUENCE [LARGE SCALE GENOMIC DNA]</scope>
    <source>
        <tissue evidence="6">Liver</tissue>
    </source>
</reference>
<dbReference type="PROSITE" id="PS00203">
    <property type="entry name" value="METALLOTHIONEIN_VRT"/>
    <property type="match status" value="1"/>
</dbReference>
<dbReference type="InterPro" id="IPR018064">
    <property type="entry name" value="Metalthion_vert_metal_BS"/>
</dbReference>
<sequence>MDPNCSRTTDDSCTCAGSCPCPNCKCLACKKNRCSSCCPVVYAKCAQGCVCKETSNRRSCCADVERPCSRVYTE</sequence>
<evidence type="ECO:0000256" key="4">
    <source>
        <dbReference type="ARBA" id="ARBA00022851"/>
    </source>
</evidence>
<dbReference type="GO" id="GO:0006882">
    <property type="term" value="P:intracellular zinc ion homeostasis"/>
    <property type="evidence" value="ECO:0007669"/>
    <property type="project" value="TreeGrafter"/>
</dbReference>
<dbReference type="InterPro" id="IPR000006">
    <property type="entry name" value="Metalthion_vert"/>
</dbReference>
<proteinExistence type="inferred from homology"/>
<organism evidence="6 7">
    <name type="scientific">Fukomys damarensis</name>
    <name type="common">Damaraland mole rat</name>
    <name type="synonym">Cryptomys damarensis</name>
    <dbReference type="NCBI Taxonomy" id="885580"/>
    <lineage>
        <taxon>Eukaryota</taxon>
        <taxon>Metazoa</taxon>
        <taxon>Chordata</taxon>
        <taxon>Craniata</taxon>
        <taxon>Vertebrata</taxon>
        <taxon>Euteleostomi</taxon>
        <taxon>Mammalia</taxon>
        <taxon>Eutheria</taxon>
        <taxon>Euarchontoglires</taxon>
        <taxon>Glires</taxon>
        <taxon>Rodentia</taxon>
        <taxon>Hystricomorpha</taxon>
        <taxon>Bathyergidae</taxon>
        <taxon>Fukomys</taxon>
    </lineage>
</organism>
<dbReference type="Gene3D" id="4.10.10.10">
    <property type="entry name" value="Metallothionein Isoform II"/>
    <property type="match status" value="1"/>
</dbReference>
<accession>A0A091DFU5</accession>
<dbReference type="PRINTS" id="PR00860">
    <property type="entry name" value="MTVERTEBRATE"/>
</dbReference>
<evidence type="ECO:0000313" key="7">
    <source>
        <dbReference type="Proteomes" id="UP000028990"/>
    </source>
</evidence>
<dbReference type="GO" id="GO:0005737">
    <property type="term" value="C:cytoplasm"/>
    <property type="evidence" value="ECO:0007669"/>
    <property type="project" value="TreeGrafter"/>
</dbReference>
<keyword evidence="3 5" id="KW-0479">Metal-binding</keyword>
<dbReference type="AlphaFoldDB" id="A0A091DFU5"/>
<dbReference type="InterPro" id="IPR017854">
    <property type="entry name" value="Metalthion_dom_sf"/>
</dbReference>
<dbReference type="PANTHER" id="PTHR23299">
    <property type="entry name" value="METALLOTHIONEIN"/>
    <property type="match status" value="1"/>
</dbReference>
<evidence type="ECO:0000256" key="2">
    <source>
        <dbReference type="ARBA" id="ARBA00007283"/>
    </source>
</evidence>
<evidence type="ECO:0000313" key="6">
    <source>
        <dbReference type="EMBL" id="KFO29947.1"/>
    </source>
</evidence>
<dbReference type="SUPFAM" id="SSF57868">
    <property type="entry name" value="Metallothionein"/>
    <property type="match status" value="1"/>
</dbReference>
<keyword evidence="4 5" id="KW-0480">Metal-thiolate cluster</keyword>
<evidence type="ECO:0000256" key="3">
    <source>
        <dbReference type="ARBA" id="ARBA00022723"/>
    </source>
</evidence>
<dbReference type="OrthoDB" id="9644073at2759"/>
<dbReference type="Proteomes" id="UP000028990">
    <property type="component" value="Unassembled WGS sequence"/>
</dbReference>
<dbReference type="GO" id="GO:0046872">
    <property type="term" value="F:metal ion binding"/>
    <property type="evidence" value="ECO:0007669"/>
    <property type="project" value="UniProtKB-KW"/>
</dbReference>
<dbReference type="Pfam" id="PF00131">
    <property type="entry name" value="Metallothio"/>
    <property type="match status" value="1"/>
</dbReference>
<dbReference type="GO" id="GO:0005634">
    <property type="term" value="C:nucleus"/>
    <property type="evidence" value="ECO:0007669"/>
    <property type="project" value="TreeGrafter"/>
</dbReference>
<dbReference type="FunFam" id="4.10.10.10:FF:000001">
    <property type="entry name" value="Metallothionein"/>
    <property type="match status" value="1"/>
</dbReference>
<dbReference type="InterPro" id="IPR023587">
    <property type="entry name" value="Metalthion_dom_sf_vert"/>
</dbReference>
<gene>
    <name evidence="6" type="ORF">H920_08640</name>
</gene>
<dbReference type="EMBL" id="KN122531">
    <property type="protein sequence ID" value="KFO29947.1"/>
    <property type="molecule type" value="Genomic_DNA"/>
</dbReference>
<dbReference type="OMA" id="RRSCCAD"/>
<keyword evidence="7" id="KW-1185">Reference proteome</keyword>
<dbReference type="GO" id="GO:0071280">
    <property type="term" value="P:cellular response to copper ion"/>
    <property type="evidence" value="ECO:0007669"/>
    <property type="project" value="TreeGrafter"/>
</dbReference>
<evidence type="ECO:0000256" key="5">
    <source>
        <dbReference type="RuleBase" id="RU000621"/>
    </source>
</evidence>
<dbReference type="GO" id="GO:0010273">
    <property type="term" value="P:detoxification of copper ion"/>
    <property type="evidence" value="ECO:0007669"/>
    <property type="project" value="TreeGrafter"/>
</dbReference>
<evidence type="ECO:0000256" key="1">
    <source>
        <dbReference type="ARBA" id="ARBA00002597"/>
    </source>
</evidence>
<dbReference type="STRING" id="885580.ENSFDAP00000011706"/>
<dbReference type="GO" id="GO:0071294">
    <property type="term" value="P:cellular response to zinc ion"/>
    <property type="evidence" value="ECO:0007669"/>
    <property type="project" value="TreeGrafter"/>
</dbReference>
<dbReference type="PANTHER" id="PTHR23299:SF22">
    <property type="entry name" value="METALLOTHIONEIN-1G"/>
    <property type="match status" value="1"/>
</dbReference>
<dbReference type="GO" id="GO:0071276">
    <property type="term" value="P:cellular response to cadmium ion"/>
    <property type="evidence" value="ECO:0007669"/>
    <property type="project" value="TreeGrafter"/>
</dbReference>
<protein>
    <recommendedName>
        <fullName evidence="5">Metallothionein</fullName>
    </recommendedName>
</protein>
<comment type="similarity">
    <text evidence="2 5">Belongs to the metallothionein superfamily. Type 1 family.</text>
</comment>